<dbReference type="Proteomes" id="UP000092695">
    <property type="component" value="Chromosome"/>
</dbReference>
<dbReference type="Pfam" id="PF13188">
    <property type="entry name" value="PAS_8"/>
    <property type="match status" value="1"/>
</dbReference>
<dbReference type="EMBL" id="CP016268">
    <property type="protein sequence ID" value="ANO51001.1"/>
    <property type="molecule type" value="Genomic_DNA"/>
</dbReference>
<evidence type="ECO:0000259" key="2">
    <source>
        <dbReference type="PROSITE" id="PS50112"/>
    </source>
</evidence>
<sequence length="622" mass="69437">MYLWLAMRVQRAASDSSSNTISYFLFLVGTMVLGTAFSLNTQDPDLYGIGRALTYFSAGFIPVAIYYQYREYTIGPPPAWFIGLLCVIPAITTVLAITNPLHELIWTYATTADGLQFTIARDKAWFNRVHAPFGYGLFAYSVIALSSRLPNIALAHRKKVKLFLLCAVLPLAVSFGNTYLNIGPYEFPFTSLTVTLLLPVYWWLGLHLRVYDFSPVVYQTLLDHIRDPIIVLDDDQCIVSANKPAQVLLEASETDLIGRNLWEDLPEANLLAEHATGSDMAQTVRMRRDRYYEVYSAPLKGPSGQKQGTVLVCRDVTQRKRALRALSDSEHLIRSLVENSSNGILRFARDDRDIDRKFRCTFANRAAERFLRTGGVAIVGMPLEKLELLEPQKLLERFGDEVRSVSSISYETLVELDDKEAWLRVVGEPVGRDFSVTLIDITQRKYAENKILQDALRDPLTGVLNRRGFEKDAAACIAANETAAVLYLDLDQFKSINDRFGHQAGDALLKAFGHRLEYCLRPEDILARLGGDEFAIVLPGVGVDDAKHVASRLVETASEAYIIQGREINCEASVGIALMPKHGNELWQLVSVADQAMYNVKSMLRSGAANDRADYVDAAIAS</sequence>
<dbReference type="PANTHER" id="PTHR44757:SF2">
    <property type="entry name" value="BIOFILM ARCHITECTURE MAINTENANCE PROTEIN MBAA"/>
    <property type="match status" value="1"/>
</dbReference>
<dbReference type="AlphaFoldDB" id="A0A193LEW9"/>
<dbReference type="CDD" id="cd01949">
    <property type="entry name" value="GGDEF"/>
    <property type="match status" value="1"/>
</dbReference>
<dbReference type="InterPro" id="IPR000160">
    <property type="entry name" value="GGDEF_dom"/>
</dbReference>
<dbReference type="NCBIfam" id="TIGR00254">
    <property type="entry name" value="GGDEF"/>
    <property type="match status" value="1"/>
</dbReference>
<dbReference type="InterPro" id="IPR035965">
    <property type="entry name" value="PAS-like_dom_sf"/>
</dbReference>
<feature type="domain" description="GGDEF" evidence="3">
    <location>
        <begin position="481"/>
        <end position="618"/>
    </location>
</feature>
<dbReference type="SMART" id="SM00267">
    <property type="entry name" value="GGDEF"/>
    <property type="match status" value="1"/>
</dbReference>
<feature type="transmembrane region" description="Helical" evidence="1">
    <location>
        <begin position="133"/>
        <end position="150"/>
    </location>
</feature>
<evidence type="ECO:0000256" key="1">
    <source>
        <dbReference type="SAM" id="Phobius"/>
    </source>
</evidence>
<dbReference type="PROSITE" id="PS50887">
    <property type="entry name" value="GGDEF"/>
    <property type="match status" value="1"/>
</dbReference>
<evidence type="ECO:0000313" key="4">
    <source>
        <dbReference type="EMBL" id="ANO51001.1"/>
    </source>
</evidence>
<dbReference type="SUPFAM" id="SSF55073">
    <property type="entry name" value="Nucleotide cyclase"/>
    <property type="match status" value="1"/>
</dbReference>
<dbReference type="InterPro" id="IPR013656">
    <property type="entry name" value="PAS_4"/>
</dbReference>
<dbReference type="SUPFAM" id="SSF55785">
    <property type="entry name" value="PYP-like sensor domain (PAS domain)"/>
    <property type="match status" value="2"/>
</dbReference>
<dbReference type="NCBIfam" id="TIGR00229">
    <property type="entry name" value="sensory_box"/>
    <property type="match status" value="1"/>
</dbReference>
<evidence type="ECO:0008006" key="6">
    <source>
        <dbReference type="Google" id="ProtNLM"/>
    </source>
</evidence>
<accession>A0A193LEW9</accession>
<organism evidence="4 5">
    <name type="scientific">Woeseia oceani</name>
    <dbReference type="NCBI Taxonomy" id="1548547"/>
    <lineage>
        <taxon>Bacteria</taxon>
        <taxon>Pseudomonadati</taxon>
        <taxon>Pseudomonadota</taxon>
        <taxon>Gammaproteobacteria</taxon>
        <taxon>Woeseiales</taxon>
        <taxon>Woeseiaceae</taxon>
        <taxon>Woeseia</taxon>
    </lineage>
</organism>
<feature type="domain" description="PAS" evidence="2">
    <location>
        <begin position="214"/>
        <end position="265"/>
    </location>
</feature>
<feature type="transmembrane region" description="Helical" evidence="1">
    <location>
        <begin position="46"/>
        <end position="67"/>
    </location>
</feature>
<dbReference type="CDD" id="cd00130">
    <property type="entry name" value="PAS"/>
    <property type="match status" value="1"/>
</dbReference>
<reference evidence="4 5" key="1">
    <citation type="submission" date="2016-06" db="EMBL/GenBank/DDBJ databases">
        <title>Complete genome sequence of a deep-branching marine Gamma Proteobacterium Woeseia oceani type strain XK5.</title>
        <authorList>
            <person name="Mu D."/>
            <person name="Du Z."/>
        </authorList>
    </citation>
    <scope>NUCLEOTIDE SEQUENCE [LARGE SCALE GENOMIC DNA]</scope>
    <source>
        <strain evidence="4 5">XK5</strain>
    </source>
</reference>
<protein>
    <recommendedName>
        <fullName evidence="6">GGDEF domain-containing protein</fullName>
    </recommendedName>
</protein>
<name>A0A193LEW9_9GAMM</name>
<dbReference type="InterPro" id="IPR031621">
    <property type="entry name" value="HisKA_7TM"/>
</dbReference>
<feature type="transmembrane region" description="Helical" evidence="1">
    <location>
        <begin position="79"/>
        <end position="98"/>
    </location>
</feature>
<dbReference type="InterPro" id="IPR029787">
    <property type="entry name" value="Nucleotide_cyclase"/>
</dbReference>
<proteinExistence type="predicted"/>
<dbReference type="InterPro" id="IPR000014">
    <property type="entry name" value="PAS"/>
</dbReference>
<evidence type="ECO:0000259" key="3">
    <source>
        <dbReference type="PROSITE" id="PS50887"/>
    </source>
</evidence>
<dbReference type="InterPro" id="IPR043128">
    <property type="entry name" value="Rev_trsase/Diguanyl_cyclase"/>
</dbReference>
<dbReference type="STRING" id="1548547.BA177_07060"/>
<keyword evidence="1" id="KW-0472">Membrane</keyword>
<dbReference type="PANTHER" id="PTHR44757">
    <property type="entry name" value="DIGUANYLATE CYCLASE DGCP"/>
    <property type="match status" value="1"/>
</dbReference>
<keyword evidence="1" id="KW-0812">Transmembrane</keyword>
<feature type="transmembrane region" description="Helical" evidence="1">
    <location>
        <begin position="21"/>
        <end position="40"/>
    </location>
</feature>
<dbReference type="Gene3D" id="3.30.450.20">
    <property type="entry name" value="PAS domain"/>
    <property type="match status" value="2"/>
</dbReference>
<keyword evidence="1" id="KW-1133">Transmembrane helix</keyword>
<dbReference type="InterPro" id="IPR052155">
    <property type="entry name" value="Biofilm_reg_signaling"/>
</dbReference>
<feature type="transmembrane region" description="Helical" evidence="1">
    <location>
        <begin position="162"/>
        <end position="181"/>
    </location>
</feature>
<evidence type="ECO:0000313" key="5">
    <source>
        <dbReference type="Proteomes" id="UP000092695"/>
    </source>
</evidence>
<dbReference type="KEGG" id="woc:BA177_07060"/>
<dbReference type="Pfam" id="PF16927">
    <property type="entry name" value="HisKA_7TM"/>
    <property type="match status" value="1"/>
</dbReference>
<dbReference type="SMART" id="SM00091">
    <property type="entry name" value="PAS"/>
    <property type="match status" value="2"/>
</dbReference>
<dbReference type="Pfam" id="PF00990">
    <property type="entry name" value="GGDEF"/>
    <property type="match status" value="1"/>
</dbReference>
<dbReference type="PROSITE" id="PS50112">
    <property type="entry name" value="PAS"/>
    <property type="match status" value="1"/>
</dbReference>
<keyword evidence="5" id="KW-1185">Reference proteome</keyword>
<dbReference type="Gene3D" id="3.30.70.270">
    <property type="match status" value="1"/>
</dbReference>
<gene>
    <name evidence="4" type="ORF">BA177_07060</name>
</gene>
<dbReference type="Pfam" id="PF08448">
    <property type="entry name" value="PAS_4"/>
    <property type="match status" value="1"/>
</dbReference>